<feature type="domain" description="PpiC" evidence="8">
    <location>
        <begin position="161"/>
        <end position="253"/>
    </location>
</feature>
<dbReference type="Gene3D" id="3.10.50.40">
    <property type="match status" value="1"/>
</dbReference>
<evidence type="ECO:0000256" key="6">
    <source>
        <dbReference type="PROSITE-ProRule" id="PRU00278"/>
    </source>
</evidence>
<keyword evidence="7" id="KW-0472">Membrane</keyword>
<sequence length="299" mass="34579">MSKKLLWGIIIVLLITNIASLIFMMQDDKVVVKDGEAAITSKEPVATINGTDVTYEDWMANLRETHGEKALKSIIDRQIVSQLAAEKNIEISEKVIERDLAYLTSMQGPLTQEELNKEEEKWREELIYRYQLEFLLTEEYSIPESEIESYYADYKNQYDFSSAMQLSHILVSNMETAEKVYEELEQGASFEQLAREYSNDDETKHSGGYLGFINTSSQFFPNGYEEVANKMDEHTYSEPFAADNGIAIIYLHQALPAIEFSYEEIKPYVENELILHEEKIALQANPLWEKVEVDWIYSK</sequence>
<protein>
    <recommendedName>
        <fullName evidence="2">peptidylprolyl isomerase</fullName>
        <ecNumber evidence="2">5.2.1.8</ecNumber>
    </recommendedName>
</protein>
<dbReference type="PANTHER" id="PTHR47245:SF1">
    <property type="entry name" value="FOLDASE PROTEIN PRSA"/>
    <property type="match status" value="1"/>
</dbReference>
<keyword evidence="5 6" id="KW-0413">Isomerase</keyword>
<keyword evidence="4 6" id="KW-0697">Rotamase</keyword>
<dbReference type="EMBL" id="JBHUDE010000009">
    <property type="protein sequence ID" value="MFD1606674.1"/>
    <property type="molecule type" value="Genomic_DNA"/>
</dbReference>
<evidence type="ECO:0000313" key="10">
    <source>
        <dbReference type="Proteomes" id="UP001597221"/>
    </source>
</evidence>
<evidence type="ECO:0000256" key="1">
    <source>
        <dbReference type="ARBA" id="ARBA00000971"/>
    </source>
</evidence>
<dbReference type="InterPro" id="IPR000297">
    <property type="entry name" value="PPIase_PpiC"/>
</dbReference>
<dbReference type="SUPFAM" id="SSF109998">
    <property type="entry name" value="Triger factor/SurA peptide-binding domain-like"/>
    <property type="match status" value="1"/>
</dbReference>
<dbReference type="GO" id="GO:0003755">
    <property type="term" value="F:peptidyl-prolyl cis-trans isomerase activity"/>
    <property type="evidence" value="ECO:0007669"/>
    <property type="project" value="UniProtKB-EC"/>
</dbReference>
<gene>
    <name evidence="9" type="ORF">ACFSBH_03225</name>
</gene>
<keyword evidence="3" id="KW-0732">Signal</keyword>
<organism evidence="9 10">
    <name type="scientific">Oceanobacillus luteolus</name>
    <dbReference type="NCBI Taxonomy" id="1274358"/>
    <lineage>
        <taxon>Bacteria</taxon>
        <taxon>Bacillati</taxon>
        <taxon>Bacillota</taxon>
        <taxon>Bacilli</taxon>
        <taxon>Bacillales</taxon>
        <taxon>Bacillaceae</taxon>
        <taxon>Oceanobacillus</taxon>
    </lineage>
</organism>
<dbReference type="EC" id="5.2.1.8" evidence="2"/>
<feature type="transmembrane region" description="Helical" evidence="7">
    <location>
        <begin position="6"/>
        <end position="24"/>
    </location>
</feature>
<keyword evidence="10" id="KW-1185">Reference proteome</keyword>
<dbReference type="PROSITE" id="PS50198">
    <property type="entry name" value="PPIC_PPIASE_2"/>
    <property type="match status" value="1"/>
</dbReference>
<evidence type="ECO:0000259" key="8">
    <source>
        <dbReference type="PROSITE" id="PS50198"/>
    </source>
</evidence>
<keyword evidence="7" id="KW-1133">Transmembrane helix</keyword>
<dbReference type="InterPro" id="IPR027304">
    <property type="entry name" value="Trigger_fact/SurA_dom_sf"/>
</dbReference>
<evidence type="ECO:0000313" key="9">
    <source>
        <dbReference type="EMBL" id="MFD1606674.1"/>
    </source>
</evidence>
<keyword evidence="7" id="KW-0812">Transmembrane</keyword>
<dbReference type="InterPro" id="IPR050245">
    <property type="entry name" value="PrsA_foldase"/>
</dbReference>
<evidence type="ECO:0000256" key="3">
    <source>
        <dbReference type="ARBA" id="ARBA00022729"/>
    </source>
</evidence>
<dbReference type="InterPro" id="IPR023058">
    <property type="entry name" value="PPIase_PpiC_CS"/>
</dbReference>
<evidence type="ECO:0000256" key="5">
    <source>
        <dbReference type="ARBA" id="ARBA00023235"/>
    </source>
</evidence>
<dbReference type="Gene3D" id="1.10.4030.10">
    <property type="entry name" value="Porin chaperone SurA, peptide-binding domain"/>
    <property type="match status" value="1"/>
</dbReference>
<dbReference type="Pfam" id="PF00639">
    <property type="entry name" value="Rotamase"/>
    <property type="match status" value="1"/>
</dbReference>
<name>A0ABW4HM36_9BACI</name>
<dbReference type="PROSITE" id="PS01096">
    <property type="entry name" value="PPIC_PPIASE_1"/>
    <property type="match status" value="1"/>
</dbReference>
<dbReference type="PANTHER" id="PTHR47245">
    <property type="entry name" value="PEPTIDYLPROLYL ISOMERASE"/>
    <property type="match status" value="1"/>
</dbReference>
<comment type="catalytic activity">
    <reaction evidence="1">
        <text>[protein]-peptidylproline (omega=180) = [protein]-peptidylproline (omega=0)</text>
        <dbReference type="Rhea" id="RHEA:16237"/>
        <dbReference type="Rhea" id="RHEA-COMP:10747"/>
        <dbReference type="Rhea" id="RHEA-COMP:10748"/>
        <dbReference type="ChEBI" id="CHEBI:83833"/>
        <dbReference type="ChEBI" id="CHEBI:83834"/>
        <dbReference type="EC" id="5.2.1.8"/>
    </reaction>
</comment>
<evidence type="ECO:0000256" key="7">
    <source>
        <dbReference type="SAM" id="Phobius"/>
    </source>
</evidence>
<dbReference type="InterPro" id="IPR046357">
    <property type="entry name" value="PPIase_dom_sf"/>
</dbReference>
<dbReference type="RefSeq" id="WP_251516993.1">
    <property type="nucleotide sequence ID" value="NZ_JAMBON010000045.1"/>
</dbReference>
<dbReference type="Proteomes" id="UP001597221">
    <property type="component" value="Unassembled WGS sequence"/>
</dbReference>
<proteinExistence type="predicted"/>
<dbReference type="SUPFAM" id="SSF54534">
    <property type="entry name" value="FKBP-like"/>
    <property type="match status" value="1"/>
</dbReference>
<comment type="caution">
    <text evidence="9">The sequence shown here is derived from an EMBL/GenBank/DDBJ whole genome shotgun (WGS) entry which is preliminary data.</text>
</comment>
<evidence type="ECO:0000256" key="4">
    <source>
        <dbReference type="ARBA" id="ARBA00023110"/>
    </source>
</evidence>
<evidence type="ECO:0000256" key="2">
    <source>
        <dbReference type="ARBA" id="ARBA00013194"/>
    </source>
</evidence>
<accession>A0ABW4HM36</accession>
<reference evidence="10" key="1">
    <citation type="journal article" date="2019" name="Int. J. Syst. Evol. Microbiol.">
        <title>The Global Catalogue of Microorganisms (GCM) 10K type strain sequencing project: providing services to taxonomists for standard genome sequencing and annotation.</title>
        <authorList>
            <consortium name="The Broad Institute Genomics Platform"/>
            <consortium name="The Broad Institute Genome Sequencing Center for Infectious Disease"/>
            <person name="Wu L."/>
            <person name="Ma J."/>
        </authorList>
    </citation>
    <scope>NUCLEOTIDE SEQUENCE [LARGE SCALE GENOMIC DNA]</scope>
    <source>
        <strain evidence="10">CGMCC 1.12376</strain>
    </source>
</reference>